<keyword evidence="3" id="KW-1185">Reference proteome</keyword>
<organism evidence="2 3">
    <name type="scientific">Lachnellula cervina</name>
    <dbReference type="NCBI Taxonomy" id="1316786"/>
    <lineage>
        <taxon>Eukaryota</taxon>
        <taxon>Fungi</taxon>
        <taxon>Dikarya</taxon>
        <taxon>Ascomycota</taxon>
        <taxon>Pezizomycotina</taxon>
        <taxon>Leotiomycetes</taxon>
        <taxon>Helotiales</taxon>
        <taxon>Lachnaceae</taxon>
        <taxon>Lachnellula</taxon>
    </lineage>
</organism>
<dbReference type="PRINTS" id="PR00081">
    <property type="entry name" value="GDHRDH"/>
</dbReference>
<comment type="caution">
    <text evidence="2">The sequence shown here is derived from an EMBL/GenBank/DDBJ whole genome shotgun (WGS) entry which is preliminary data.</text>
</comment>
<evidence type="ECO:0000313" key="3">
    <source>
        <dbReference type="Proteomes" id="UP000481288"/>
    </source>
</evidence>
<accession>A0A7D8YLX4</accession>
<dbReference type="PANTHER" id="PTHR43157">
    <property type="entry name" value="PHOSPHATIDYLINOSITOL-GLYCAN BIOSYNTHESIS CLASS F PROTEIN-RELATED"/>
    <property type="match status" value="1"/>
</dbReference>
<evidence type="ECO:0000256" key="1">
    <source>
        <dbReference type="ARBA" id="ARBA00023002"/>
    </source>
</evidence>
<dbReference type="AlphaFoldDB" id="A0A7D8YLX4"/>
<dbReference type="InterPro" id="IPR036291">
    <property type="entry name" value="NAD(P)-bd_dom_sf"/>
</dbReference>
<dbReference type="GO" id="GO:0016491">
    <property type="term" value="F:oxidoreductase activity"/>
    <property type="evidence" value="ECO:0007669"/>
    <property type="project" value="UniProtKB-KW"/>
</dbReference>
<protein>
    <submittedName>
        <fullName evidence="2">Short chain dehydrogenase sol3</fullName>
    </submittedName>
</protein>
<dbReference type="SUPFAM" id="SSF51735">
    <property type="entry name" value="NAD(P)-binding Rossmann-fold domains"/>
    <property type="match status" value="1"/>
</dbReference>
<name>A0A7D8YLX4_9HELO</name>
<dbReference type="OrthoDB" id="542013at2759"/>
<sequence length="332" mass="36299">RLFLPTMSYAISFLQRQLTGKLPIPTASFQGKTVIVTGSNIGLGLETSRWVVHLGASRVILACRNISKGLAAAKDIQATTGCSSDTLDVWELDMGSYSSVQAFSTKVKTELPRLDVLIANAGINSHAFQLVEDNEAMITINVVSLFLLGFLLYPKLRETAAKYETQTHFTTTSSDLHEIAKFDEHKAPLGQIFAALNDETKFSAMDRYPTSKLLEIIVVKQLATLLPLDSNNVIISCVSPGMCQSELTREFSNFVVRFVQNIIGRTTEVGSRSIVHGASSGGESHGQYLPDCKIERPRGLFQGDKGDEIQSNVWEELKGKLEAIQPGVTTVS</sequence>
<evidence type="ECO:0000313" key="2">
    <source>
        <dbReference type="EMBL" id="TVY51112.1"/>
    </source>
</evidence>
<keyword evidence="1" id="KW-0560">Oxidoreductase</keyword>
<dbReference type="Pfam" id="PF00106">
    <property type="entry name" value="adh_short"/>
    <property type="match status" value="1"/>
</dbReference>
<gene>
    <name evidence="2" type="primary">sol3_2</name>
    <name evidence="2" type="ORF">LCER1_G009283</name>
</gene>
<feature type="non-terminal residue" evidence="2">
    <location>
        <position position="1"/>
    </location>
</feature>
<dbReference type="PANTHER" id="PTHR43157:SF31">
    <property type="entry name" value="PHOSPHATIDYLINOSITOL-GLYCAN BIOSYNTHESIS CLASS F PROTEIN"/>
    <property type="match status" value="1"/>
</dbReference>
<proteinExistence type="predicted"/>
<dbReference type="InterPro" id="IPR002347">
    <property type="entry name" value="SDR_fam"/>
</dbReference>
<reference evidence="2 3" key="1">
    <citation type="submission" date="2018-05" db="EMBL/GenBank/DDBJ databases">
        <title>Whole genome sequencing for identification of molecular markers to develop diagnostic detection tools for the regulated plant pathogen Lachnellula willkommii.</title>
        <authorList>
            <person name="Giroux E."/>
            <person name="Bilodeau G."/>
        </authorList>
    </citation>
    <scope>NUCLEOTIDE SEQUENCE [LARGE SCALE GENOMIC DNA]</scope>
    <source>
        <strain evidence="2 3">CBS 625.97</strain>
    </source>
</reference>
<dbReference type="Gene3D" id="3.40.50.720">
    <property type="entry name" value="NAD(P)-binding Rossmann-like Domain"/>
    <property type="match status" value="1"/>
</dbReference>
<dbReference type="Proteomes" id="UP000481288">
    <property type="component" value="Unassembled WGS sequence"/>
</dbReference>
<dbReference type="EMBL" id="QGMG01000904">
    <property type="protein sequence ID" value="TVY51112.1"/>
    <property type="molecule type" value="Genomic_DNA"/>
</dbReference>